<keyword evidence="7" id="KW-0326">Glycosidase</keyword>
<dbReference type="InterPro" id="IPR000490">
    <property type="entry name" value="Glyco_hydro_17"/>
</dbReference>
<dbReference type="GO" id="GO:0005576">
    <property type="term" value="C:extracellular region"/>
    <property type="evidence" value="ECO:0007669"/>
    <property type="project" value="TreeGrafter"/>
</dbReference>
<dbReference type="InterPro" id="IPR050732">
    <property type="entry name" value="Beta-glucan_modifiers"/>
</dbReference>
<keyword evidence="4" id="KW-0964">Secreted</keyword>
<dbReference type="GO" id="GO:0009277">
    <property type="term" value="C:fungal-type cell wall"/>
    <property type="evidence" value="ECO:0007669"/>
    <property type="project" value="TreeGrafter"/>
</dbReference>
<evidence type="ECO:0000256" key="7">
    <source>
        <dbReference type="ARBA" id="ARBA00023295"/>
    </source>
</evidence>
<protein>
    <submittedName>
        <fullName evidence="10">Glucosidase, putative</fullName>
    </submittedName>
</protein>
<dbReference type="EMBL" id="AOGT01002012">
    <property type="protein sequence ID" value="EMG46429.1"/>
    <property type="molecule type" value="Genomic_DNA"/>
</dbReference>
<keyword evidence="3" id="KW-0134">Cell wall</keyword>
<dbReference type="SUPFAM" id="SSF51445">
    <property type="entry name" value="(Trans)glycosidases"/>
    <property type="match status" value="1"/>
</dbReference>
<dbReference type="GO" id="GO:0071555">
    <property type="term" value="P:cell wall organization"/>
    <property type="evidence" value="ECO:0007669"/>
    <property type="project" value="TreeGrafter"/>
</dbReference>
<proteinExistence type="inferred from homology"/>
<dbReference type="Gene3D" id="3.20.20.80">
    <property type="entry name" value="Glycosidases"/>
    <property type="match status" value="2"/>
</dbReference>
<keyword evidence="5 9" id="KW-0732">Signal</keyword>
<dbReference type="PROSITE" id="PS00587">
    <property type="entry name" value="GLYCOSYL_HYDROL_F17"/>
    <property type="match status" value="1"/>
</dbReference>
<comment type="subcellular location">
    <subcellularLocation>
        <location evidence="1">Secreted</location>
        <location evidence="1">Cell wall</location>
    </subcellularLocation>
</comment>
<dbReference type="InterPro" id="IPR017853">
    <property type="entry name" value="GH"/>
</dbReference>
<dbReference type="STRING" id="1245528.M3JVL7"/>
<feature type="compositionally biased region" description="Low complexity" evidence="8">
    <location>
        <begin position="124"/>
        <end position="219"/>
    </location>
</feature>
<dbReference type="AlphaFoldDB" id="M3JVL7"/>
<dbReference type="eggNOG" id="ENOG502QS0R">
    <property type="taxonomic scope" value="Eukaryota"/>
</dbReference>
<dbReference type="Proteomes" id="UP000011777">
    <property type="component" value="Unassembled WGS sequence"/>
</dbReference>
<feature type="chain" id="PRO_5004035566" evidence="9">
    <location>
        <begin position="18"/>
        <end position="486"/>
    </location>
</feature>
<evidence type="ECO:0000313" key="10">
    <source>
        <dbReference type="EMBL" id="EMG46429.1"/>
    </source>
</evidence>
<dbReference type="HOGENOM" id="CLU_027285_3_0_1"/>
<evidence type="ECO:0000256" key="5">
    <source>
        <dbReference type="ARBA" id="ARBA00022729"/>
    </source>
</evidence>
<dbReference type="GO" id="GO:0005975">
    <property type="term" value="P:carbohydrate metabolic process"/>
    <property type="evidence" value="ECO:0007669"/>
    <property type="project" value="InterPro"/>
</dbReference>
<evidence type="ECO:0000256" key="6">
    <source>
        <dbReference type="ARBA" id="ARBA00022801"/>
    </source>
</evidence>
<evidence type="ECO:0000256" key="4">
    <source>
        <dbReference type="ARBA" id="ARBA00022525"/>
    </source>
</evidence>
<gene>
    <name evidence="10" type="ORF">G210_3325</name>
</gene>
<evidence type="ECO:0000313" key="11">
    <source>
        <dbReference type="Proteomes" id="UP000011777"/>
    </source>
</evidence>
<evidence type="ECO:0000256" key="1">
    <source>
        <dbReference type="ARBA" id="ARBA00004191"/>
    </source>
</evidence>
<feature type="region of interest" description="Disordered" evidence="8">
    <location>
        <begin position="84"/>
        <end position="222"/>
    </location>
</feature>
<dbReference type="OrthoDB" id="4082933at2759"/>
<name>M3JVL7_CANMX</name>
<dbReference type="PANTHER" id="PTHR16631">
    <property type="entry name" value="GLUCAN 1,3-BETA-GLUCOSIDASE"/>
    <property type="match status" value="1"/>
</dbReference>
<keyword evidence="11" id="KW-1185">Reference proteome</keyword>
<dbReference type="GO" id="GO:0009986">
    <property type="term" value="C:cell surface"/>
    <property type="evidence" value="ECO:0007669"/>
    <property type="project" value="TreeGrafter"/>
</dbReference>
<dbReference type="PANTHER" id="PTHR16631:SF24">
    <property type="entry name" value="FAMILY 17 GLUCOSIDASE SCW11-RELATED"/>
    <property type="match status" value="1"/>
</dbReference>
<evidence type="ECO:0000256" key="9">
    <source>
        <dbReference type="SAM" id="SignalP"/>
    </source>
</evidence>
<comment type="caution">
    <text evidence="10">The sequence shown here is derived from an EMBL/GenBank/DDBJ whole genome shotgun (WGS) entry which is preliminary data.</text>
</comment>
<accession>M3JVL7</accession>
<feature type="compositionally biased region" description="Low complexity" evidence="8">
    <location>
        <begin position="85"/>
        <end position="112"/>
    </location>
</feature>
<comment type="similarity">
    <text evidence="2">Belongs to the glycosyl hydrolase 17 family.</text>
</comment>
<keyword evidence="6" id="KW-0378">Hydrolase</keyword>
<dbReference type="FunFam" id="3.20.20.80:FF:000160">
    <property type="entry name" value="Probable beta-glucosidase btgE"/>
    <property type="match status" value="1"/>
</dbReference>
<organism evidence="10 11">
    <name type="scientific">Candida maltosa (strain Xu316)</name>
    <name type="common">Yeast</name>
    <dbReference type="NCBI Taxonomy" id="1245528"/>
    <lineage>
        <taxon>Eukaryota</taxon>
        <taxon>Fungi</taxon>
        <taxon>Dikarya</taxon>
        <taxon>Ascomycota</taxon>
        <taxon>Saccharomycotina</taxon>
        <taxon>Pichiomycetes</taxon>
        <taxon>Debaryomycetaceae</taxon>
        <taxon>Candida/Lodderomyces clade</taxon>
        <taxon>Candida</taxon>
    </lineage>
</organism>
<evidence type="ECO:0000256" key="8">
    <source>
        <dbReference type="SAM" id="MobiDB-lite"/>
    </source>
</evidence>
<dbReference type="GO" id="GO:0042973">
    <property type="term" value="F:glucan endo-1,3-beta-D-glucosidase activity"/>
    <property type="evidence" value="ECO:0007669"/>
    <property type="project" value="TreeGrafter"/>
</dbReference>
<dbReference type="OMA" id="VVCPYAT"/>
<evidence type="ECO:0000256" key="2">
    <source>
        <dbReference type="ARBA" id="ARBA00008773"/>
    </source>
</evidence>
<feature type="signal peptide" evidence="9">
    <location>
        <begin position="1"/>
        <end position="17"/>
    </location>
</feature>
<sequence>MIPQIISTLVLLQLINAAPLLLTRYHTAAPVTQVTTVTTGTTTIWLPPVGIYIGDGYTSTSTITEGQWNTYPLTFTTIVKKDQVQPTEQAQQPPAETQAATTEAQPQPQPTTSVETQQAPPAETQPASTEQQPQPEPQPTTSSTEQPQQPTTSEQPQPQQPATSSTEQPQPQPTTSTTSEQQQQPTTSEQQQPATSSTQQQQQQTSSTTSQAPASSSSSGNIAAPSVIVYSPYANNGGCKTPDEIKSDITMIHGKGINQLRSYGTDCYSLSTVLETALSLGMTVNQGVWLSEAGVDSVDGQISDIISYGQANGWDVFNLITIGNEAINSNFCSVSDLIAKIASVKTQLRNAGYNGKVTTSEPPATFIKYPDLCTNSDIDIVGINPHSYFNANISPENSGSYIVQQQGQVAGLCGGKSVVITETGYPSQGSTLGLNVPTPENQQIAIASIIKETGGDCTILTTYNDFWKDPGPYGIEQYFGVINLFE</sequence>
<evidence type="ECO:0000256" key="3">
    <source>
        <dbReference type="ARBA" id="ARBA00022512"/>
    </source>
</evidence>
<reference evidence="10 11" key="1">
    <citation type="submission" date="2013-02" db="EMBL/GenBank/DDBJ databases">
        <title>Genome sequence of Candida maltosa Xu316, a potential industrial strain for xylitol and ethanol production.</title>
        <authorList>
            <person name="Yu J."/>
            <person name="Wang Q."/>
            <person name="Geng X."/>
            <person name="Bao W."/>
            <person name="He P."/>
            <person name="Cai J."/>
        </authorList>
    </citation>
    <scope>NUCLEOTIDE SEQUENCE [LARGE SCALE GENOMIC DNA]</scope>
    <source>
        <strain evidence="11">Xu316</strain>
    </source>
</reference>